<keyword evidence="1" id="KW-1133">Transmembrane helix</keyword>
<name>A0ABY7PW21_9BACT</name>
<evidence type="ECO:0000313" key="2">
    <source>
        <dbReference type="EMBL" id="WBO86719.1"/>
    </source>
</evidence>
<evidence type="ECO:0000256" key="1">
    <source>
        <dbReference type="SAM" id="Phobius"/>
    </source>
</evidence>
<sequence length="91" mass="10045">MKAFLPIAKLILIAFLLLASFMRVNLAALQKDQDVLTTVVEVRGLSTAPLKKRQAQLHRQSNGCNALIFATLAAITGLLVYEHRRSANQTQ</sequence>
<dbReference type="RefSeq" id="WP_270129378.1">
    <property type="nucleotide sequence ID" value="NZ_CP115397.1"/>
</dbReference>
<accession>A0ABY7PW21</accession>
<geneLocation type="plasmid" evidence="2 3">
    <name>unnamed2</name>
</geneLocation>
<dbReference type="EMBL" id="CP115397">
    <property type="protein sequence ID" value="WBO86719.1"/>
    <property type="molecule type" value="Genomic_DNA"/>
</dbReference>
<keyword evidence="3" id="KW-1185">Reference proteome</keyword>
<evidence type="ECO:0000313" key="3">
    <source>
        <dbReference type="Proteomes" id="UP001211872"/>
    </source>
</evidence>
<keyword evidence="1" id="KW-0472">Membrane</keyword>
<reference evidence="2 3" key="1">
    <citation type="journal article" date="2011" name="Int. J. Syst. Evol. Microbiol.">
        <title>Hymenobacter yonginensis sp. nov., isolated from a mesotrophic artificial lake.</title>
        <authorList>
            <person name="Joung Y."/>
            <person name="Cho S.H."/>
            <person name="Kim H."/>
            <person name="Kim S.B."/>
            <person name="Joh K."/>
        </authorList>
    </citation>
    <scope>NUCLEOTIDE SEQUENCE [LARGE SCALE GENOMIC DNA]</scope>
    <source>
        <strain evidence="2 3">KCTC 22745</strain>
    </source>
</reference>
<keyword evidence="1" id="KW-0812">Transmembrane</keyword>
<dbReference type="Proteomes" id="UP001211872">
    <property type="component" value="Plasmid unnamed2"/>
</dbReference>
<organism evidence="2 3">
    <name type="scientific">Hymenobacter yonginensis</name>
    <dbReference type="NCBI Taxonomy" id="748197"/>
    <lineage>
        <taxon>Bacteria</taxon>
        <taxon>Pseudomonadati</taxon>
        <taxon>Bacteroidota</taxon>
        <taxon>Cytophagia</taxon>
        <taxon>Cytophagales</taxon>
        <taxon>Hymenobacteraceae</taxon>
        <taxon>Hymenobacter</taxon>
    </lineage>
</organism>
<proteinExistence type="predicted"/>
<gene>
    <name evidence="2" type="ORF">O9Z63_20780</name>
</gene>
<feature type="transmembrane region" description="Helical" evidence="1">
    <location>
        <begin position="60"/>
        <end position="81"/>
    </location>
</feature>
<protein>
    <submittedName>
        <fullName evidence="2">Uncharacterized protein</fullName>
    </submittedName>
</protein>
<keyword evidence="2" id="KW-0614">Plasmid</keyword>